<reference evidence="1" key="1">
    <citation type="submission" date="2025-08" db="UniProtKB">
        <authorList>
            <consortium name="Ensembl"/>
        </authorList>
    </citation>
    <scope>IDENTIFICATION</scope>
</reference>
<dbReference type="AlphaFoldDB" id="A0A8C3JI87"/>
<organism evidence="1 2">
    <name type="scientific">Calidris pygmaea</name>
    <name type="common">Spoon-billed sandpiper</name>
    <dbReference type="NCBI Taxonomy" id="425635"/>
    <lineage>
        <taxon>Eukaryota</taxon>
        <taxon>Metazoa</taxon>
        <taxon>Chordata</taxon>
        <taxon>Craniata</taxon>
        <taxon>Vertebrata</taxon>
        <taxon>Euteleostomi</taxon>
        <taxon>Archelosauria</taxon>
        <taxon>Archosauria</taxon>
        <taxon>Dinosauria</taxon>
        <taxon>Saurischia</taxon>
        <taxon>Theropoda</taxon>
        <taxon>Coelurosauria</taxon>
        <taxon>Aves</taxon>
        <taxon>Neognathae</taxon>
        <taxon>Neoaves</taxon>
        <taxon>Charadriiformes</taxon>
        <taxon>Scolopacidae</taxon>
        <taxon>Calidris</taxon>
    </lineage>
</organism>
<name>A0A8C3JI87_9CHAR</name>
<reference evidence="1" key="2">
    <citation type="submission" date="2025-09" db="UniProtKB">
        <authorList>
            <consortium name="Ensembl"/>
        </authorList>
    </citation>
    <scope>IDENTIFICATION</scope>
</reference>
<evidence type="ECO:0000313" key="2">
    <source>
        <dbReference type="Proteomes" id="UP000694419"/>
    </source>
</evidence>
<dbReference type="Proteomes" id="UP000694419">
    <property type="component" value="Unplaced"/>
</dbReference>
<evidence type="ECO:0000313" key="1">
    <source>
        <dbReference type="Ensembl" id="ENSCPGP00000008126.1"/>
    </source>
</evidence>
<protein>
    <submittedName>
        <fullName evidence="1">Uncharacterized protein</fullName>
    </submittedName>
</protein>
<proteinExistence type="predicted"/>
<accession>A0A8C3JI87</accession>
<keyword evidence="2" id="KW-1185">Reference proteome</keyword>
<sequence>MLTQTWYFPTSSPFPFLSTTLLFCFQQEEVGAAAEELQGQAAGRGSSDGVIGSAEAQHRHGHLIGVPQGLVAFPVGLPTGGTALGLAEEGFLQLPQRAAAQQPGHVHHLGQGPHVPVGRGWPGWARGSVPHGLEGGVCSSYSLIYRD</sequence>
<dbReference type="Ensembl" id="ENSCPGT00000008930.1">
    <property type="protein sequence ID" value="ENSCPGP00000008126.1"/>
    <property type="gene ID" value="ENSCPGG00000005797.1"/>
</dbReference>